<sequence length="260" mass="28283">MQTISPVTETTHLTAPKLLDDNAAVAMVAERPELTWEIVWAKTDVSAHVRRHLLRVYMTLGCMLLFAALGVVLDLIWPVHPAITGLAIAMPLMLLIAYTSPELVVLRVSGAMLLATALGASIGGTVQHALSVDSSLVGVAFGCTMLIFVVMSLCAYCATRRSALFLYGFLVSALLVLLAVGIANIFIQSKLLVWLGLYVGLVLFSIFVIVDTQLIIERIMFGEDDFVEHALDLFTDIVGIFVRLLTLLSSDDDDDDDDDE</sequence>
<evidence type="ECO:0000256" key="5">
    <source>
        <dbReference type="ARBA" id="ARBA00023136"/>
    </source>
</evidence>
<evidence type="ECO:0000313" key="8">
    <source>
        <dbReference type="Proteomes" id="UP000030762"/>
    </source>
</evidence>
<organism evidence="7 8">
    <name type="scientific">Saprolegnia diclina (strain VS20)</name>
    <dbReference type="NCBI Taxonomy" id="1156394"/>
    <lineage>
        <taxon>Eukaryota</taxon>
        <taxon>Sar</taxon>
        <taxon>Stramenopiles</taxon>
        <taxon>Oomycota</taxon>
        <taxon>Saprolegniomycetes</taxon>
        <taxon>Saprolegniales</taxon>
        <taxon>Saprolegniaceae</taxon>
        <taxon>Saprolegnia</taxon>
    </lineage>
</organism>
<evidence type="ECO:0008006" key="9">
    <source>
        <dbReference type="Google" id="ProtNLM"/>
    </source>
</evidence>
<reference evidence="7 8" key="1">
    <citation type="submission" date="2012-04" db="EMBL/GenBank/DDBJ databases">
        <title>The Genome Sequence of Saprolegnia declina VS20.</title>
        <authorList>
            <consortium name="The Broad Institute Genome Sequencing Platform"/>
            <person name="Russ C."/>
            <person name="Nusbaum C."/>
            <person name="Tyler B."/>
            <person name="van West P."/>
            <person name="Dieguez-Uribeondo J."/>
            <person name="de Bruijn I."/>
            <person name="Tripathy S."/>
            <person name="Jiang R."/>
            <person name="Young S.K."/>
            <person name="Zeng Q."/>
            <person name="Gargeya S."/>
            <person name="Fitzgerald M."/>
            <person name="Haas B."/>
            <person name="Abouelleil A."/>
            <person name="Alvarado L."/>
            <person name="Arachchi H.M."/>
            <person name="Berlin A."/>
            <person name="Chapman S.B."/>
            <person name="Goldberg J."/>
            <person name="Griggs A."/>
            <person name="Gujja S."/>
            <person name="Hansen M."/>
            <person name="Howarth C."/>
            <person name="Imamovic A."/>
            <person name="Larimer J."/>
            <person name="McCowen C."/>
            <person name="Montmayeur A."/>
            <person name="Murphy C."/>
            <person name="Neiman D."/>
            <person name="Pearson M."/>
            <person name="Priest M."/>
            <person name="Roberts A."/>
            <person name="Saif S."/>
            <person name="Shea T."/>
            <person name="Sisk P."/>
            <person name="Sykes S."/>
            <person name="Wortman J."/>
            <person name="Nusbaum C."/>
            <person name="Birren B."/>
        </authorList>
    </citation>
    <scope>NUCLEOTIDE SEQUENCE [LARGE SCALE GENOMIC DNA]</scope>
    <source>
        <strain evidence="7 8">VS20</strain>
    </source>
</reference>
<dbReference type="Pfam" id="PF01027">
    <property type="entry name" value="Bax1-I"/>
    <property type="match status" value="1"/>
</dbReference>
<keyword evidence="8" id="KW-1185">Reference proteome</keyword>
<feature type="transmembrane region" description="Helical" evidence="6">
    <location>
        <begin position="192"/>
        <end position="210"/>
    </location>
</feature>
<dbReference type="FunCoup" id="T0R2H2">
    <property type="interactions" value="21"/>
</dbReference>
<dbReference type="AlphaFoldDB" id="T0R2H2"/>
<protein>
    <recommendedName>
        <fullName evidence="9">Bax inhibitor 1</fullName>
    </recommendedName>
</protein>
<dbReference type="STRING" id="1156394.T0R2H2"/>
<evidence type="ECO:0000256" key="4">
    <source>
        <dbReference type="ARBA" id="ARBA00022989"/>
    </source>
</evidence>
<feature type="transmembrane region" description="Helical" evidence="6">
    <location>
        <begin position="164"/>
        <end position="186"/>
    </location>
</feature>
<comment type="similarity">
    <text evidence="2 6">Belongs to the BI1 family.</text>
</comment>
<name>T0R2H2_SAPDV</name>
<evidence type="ECO:0000256" key="3">
    <source>
        <dbReference type="ARBA" id="ARBA00022692"/>
    </source>
</evidence>
<dbReference type="PANTHER" id="PTHR23291:SF32">
    <property type="entry name" value="BAX INHIBITOR 1"/>
    <property type="match status" value="1"/>
</dbReference>
<accession>T0R2H2</accession>
<dbReference type="Proteomes" id="UP000030762">
    <property type="component" value="Unassembled WGS sequence"/>
</dbReference>
<proteinExistence type="inferred from homology"/>
<dbReference type="OMA" id="ALCQMHE"/>
<keyword evidence="3 6" id="KW-0812">Transmembrane</keyword>
<evidence type="ECO:0000256" key="1">
    <source>
        <dbReference type="ARBA" id="ARBA00004141"/>
    </source>
</evidence>
<dbReference type="InParanoid" id="T0R2H2"/>
<dbReference type="EMBL" id="JH767136">
    <property type="protein sequence ID" value="EQC40480.1"/>
    <property type="molecule type" value="Genomic_DNA"/>
</dbReference>
<feature type="transmembrane region" description="Helical" evidence="6">
    <location>
        <begin position="136"/>
        <end position="157"/>
    </location>
</feature>
<feature type="transmembrane region" description="Helical" evidence="6">
    <location>
        <begin position="56"/>
        <end position="76"/>
    </location>
</feature>
<dbReference type="PANTHER" id="PTHR23291">
    <property type="entry name" value="BAX INHIBITOR-RELATED"/>
    <property type="match status" value="1"/>
</dbReference>
<evidence type="ECO:0000313" key="7">
    <source>
        <dbReference type="EMBL" id="EQC40480.1"/>
    </source>
</evidence>
<dbReference type="RefSeq" id="XP_008606179.1">
    <property type="nucleotide sequence ID" value="XM_008607957.1"/>
</dbReference>
<dbReference type="eggNOG" id="KOG1629">
    <property type="taxonomic scope" value="Eukaryota"/>
</dbReference>
<dbReference type="OrthoDB" id="1277691at2759"/>
<keyword evidence="4 6" id="KW-1133">Transmembrane helix</keyword>
<feature type="transmembrane region" description="Helical" evidence="6">
    <location>
        <begin position="111"/>
        <end position="130"/>
    </location>
</feature>
<dbReference type="VEuPathDB" id="FungiDB:SDRG_02372"/>
<evidence type="ECO:0000256" key="6">
    <source>
        <dbReference type="RuleBase" id="RU004379"/>
    </source>
</evidence>
<gene>
    <name evidence="7" type="ORF">SDRG_02372</name>
</gene>
<keyword evidence="5 6" id="KW-0472">Membrane</keyword>
<dbReference type="InterPro" id="IPR006214">
    <property type="entry name" value="Bax_inhibitor_1-related"/>
</dbReference>
<dbReference type="GO" id="GO:0016020">
    <property type="term" value="C:membrane"/>
    <property type="evidence" value="ECO:0007669"/>
    <property type="project" value="UniProtKB-SubCell"/>
</dbReference>
<evidence type="ECO:0000256" key="2">
    <source>
        <dbReference type="ARBA" id="ARBA00010350"/>
    </source>
</evidence>
<dbReference type="GeneID" id="19943099"/>
<comment type="subcellular location">
    <subcellularLocation>
        <location evidence="1">Membrane</location>
        <topology evidence="1">Multi-pass membrane protein</topology>
    </subcellularLocation>
</comment>
<feature type="transmembrane region" description="Helical" evidence="6">
    <location>
        <begin position="82"/>
        <end position="99"/>
    </location>
</feature>